<organism evidence="2 3">
    <name type="scientific">Halocatena marina</name>
    <dbReference type="NCBI Taxonomy" id="2934937"/>
    <lineage>
        <taxon>Archaea</taxon>
        <taxon>Methanobacteriati</taxon>
        <taxon>Methanobacteriota</taxon>
        <taxon>Stenosarchaea group</taxon>
        <taxon>Halobacteria</taxon>
        <taxon>Halobacteriales</taxon>
        <taxon>Natronomonadaceae</taxon>
        <taxon>Halocatena</taxon>
    </lineage>
</organism>
<name>A0ABD5YNZ1_9EURY</name>
<comment type="caution">
    <text evidence="2">The sequence shown here is derived from an EMBL/GenBank/DDBJ whole genome shotgun (WGS) entry which is preliminary data.</text>
</comment>
<accession>A0ABD5YNZ1</accession>
<evidence type="ECO:0000313" key="2">
    <source>
        <dbReference type="EMBL" id="MFC7190986.1"/>
    </source>
</evidence>
<sequence length="72" mass="7700">MHMQWGRPYSDAFGHRRLDVQPSDSVQSSQSALVASSGGSLTVPADRVTTSRITVFRTPYGSACAHHPVVSG</sequence>
<dbReference type="RefSeq" id="WP_390205937.1">
    <property type="nucleotide sequence ID" value="NZ_JBHSZC010000001.1"/>
</dbReference>
<gene>
    <name evidence="2" type="ORF">ACFQL7_14920</name>
</gene>
<feature type="region of interest" description="Disordered" evidence="1">
    <location>
        <begin position="1"/>
        <end position="43"/>
    </location>
</feature>
<protein>
    <submittedName>
        <fullName evidence="2">Uncharacterized protein</fullName>
    </submittedName>
</protein>
<reference evidence="2 3" key="1">
    <citation type="journal article" date="2019" name="Int. J. Syst. Evol. Microbiol.">
        <title>The Global Catalogue of Microorganisms (GCM) 10K type strain sequencing project: providing services to taxonomists for standard genome sequencing and annotation.</title>
        <authorList>
            <consortium name="The Broad Institute Genomics Platform"/>
            <consortium name="The Broad Institute Genome Sequencing Center for Infectious Disease"/>
            <person name="Wu L."/>
            <person name="Ma J."/>
        </authorList>
    </citation>
    <scope>NUCLEOTIDE SEQUENCE [LARGE SCALE GENOMIC DNA]</scope>
    <source>
        <strain evidence="2 3">RDMS1</strain>
    </source>
</reference>
<dbReference type="EMBL" id="JBHTAX010000001">
    <property type="protein sequence ID" value="MFC7190986.1"/>
    <property type="molecule type" value="Genomic_DNA"/>
</dbReference>
<dbReference type="Proteomes" id="UP001596417">
    <property type="component" value="Unassembled WGS sequence"/>
</dbReference>
<evidence type="ECO:0000313" key="3">
    <source>
        <dbReference type="Proteomes" id="UP001596417"/>
    </source>
</evidence>
<evidence type="ECO:0000256" key="1">
    <source>
        <dbReference type="SAM" id="MobiDB-lite"/>
    </source>
</evidence>
<keyword evidence="3" id="KW-1185">Reference proteome</keyword>
<dbReference type="AlphaFoldDB" id="A0ABD5YNZ1"/>
<feature type="compositionally biased region" description="Low complexity" evidence="1">
    <location>
        <begin position="25"/>
        <end position="41"/>
    </location>
</feature>
<proteinExistence type="predicted"/>